<proteinExistence type="predicted"/>
<reference evidence="5" key="2">
    <citation type="submission" date="2017-03" db="EMBL/GenBank/DDBJ databases">
        <title>Phytopthora megakarya and P. palmivora, two closely related causual agents of cacao black pod achieved similar genome size and gene model numbers by different mechanisms.</title>
        <authorList>
            <person name="Ali S."/>
            <person name="Shao J."/>
            <person name="Larry D.J."/>
            <person name="Kronmiller B."/>
            <person name="Shen D."/>
            <person name="Strem M.D."/>
            <person name="Melnick R.L."/>
            <person name="Guiltinan M.J."/>
            <person name="Tyler B.M."/>
            <person name="Meinhardt L.W."/>
            <person name="Bailey B.A."/>
        </authorList>
    </citation>
    <scope>NUCLEOTIDE SEQUENCE [LARGE SCALE GENOMIC DNA]</scope>
    <source>
        <strain evidence="5">zdho120</strain>
    </source>
</reference>
<dbReference type="AlphaFoldDB" id="A0A225WSR4"/>
<feature type="region of interest" description="Disordered" evidence="2">
    <location>
        <begin position="452"/>
        <end position="483"/>
    </location>
</feature>
<reference evidence="4" key="3">
    <citation type="submission" date="2017-03" db="EMBL/GenBank/DDBJ databases">
        <authorList>
            <person name="Afonso C.L."/>
            <person name="Miller P.J."/>
            <person name="Scott M.A."/>
            <person name="Spackman E."/>
            <person name="Goraichik I."/>
            <person name="Dimitrov K.M."/>
            <person name="Suarez D.L."/>
            <person name="Swayne D.E."/>
        </authorList>
    </citation>
    <scope>NUCLEOTIDE SEQUENCE</scope>
    <source>
        <strain evidence="4">Zdho120</strain>
    </source>
</reference>
<accession>A0A225WSR4</accession>
<evidence type="ECO:0000313" key="4">
    <source>
        <dbReference type="EMBL" id="OWZ20631.1"/>
    </source>
</evidence>
<gene>
    <name evidence="3" type="ORF">PHMEG_0004912</name>
    <name evidence="4" type="ORF">PHMEG_0004913</name>
</gene>
<evidence type="ECO:0000313" key="5">
    <source>
        <dbReference type="Proteomes" id="UP000198211"/>
    </source>
</evidence>
<dbReference type="EMBL" id="NBNE01000304">
    <property type="protein sequence ID" value="OWZ20631.1"/>
    <property type="molecule type" value="Genomic_DNA"/>
</dbReference>
<protein>
    <submittedName>
        <fullName evidence="3">RB1-inducible coiled-coil protein 1 isoform X2</fullName>
    </submittedName>
</protein>
<feature type="region of interest" description="Disordered" evidence="2">
    <location>
        <begin position="351"/>
        <end position="375"/>
    </location>
</feature>
<feature type="compositionally biased region" description="Basic and acidic residues" evidence="2">
    <location>
        <begin position="351"/>
        <end position="366"/>
    </location>
</feature>
<evidence type="ECO:0000313" key="3">
    <source>
        <dbReference type="EMBL" id="OWZ20630.1"/>
    </source>
</evidence>
<dbReference type="Proteomes" id="UP000198211">
    <property type="component" value="Unassembled WGS sequence"/>
</dbReference>
<keyword evidence="5" id="KW-1185">Reference proteome</keyword>
<reference evidence="4" key="1">
    <citation type="journal article" date="2017" name="Genome Biol. Evol.">
        <title>Phytophthora megakarya and P. palmivora, closely related causal agents of cacao black pod rot, underwent increases in genome sizes and gene numbers by different mechanisms.</title>
        <authorList>
            <person name="Ali S.S."/>
            <person name="Shao J."/>
            <person name="Lary D.J."/>
            <person name="Kronmiller B."/>
            <person name="Shen D."/>
            <person name="Strem M.D."/>
            <person name="Amoako-Attah I."/>
            <person name="Akrofi A.Y."/>
            <person name="Begoude B.A."/>
            <person name="Ten Hoopen G.M."/>
            <person name="Coulibaly K."/>
            <person name="Kebe B.I."/>
            <person name="Melnick R.L."/>
            <person name="Guiltinan M.J."/>
            <person name="Tyler B.M."/>
            <person name="Meinhardt L.W."/>
            <person name="Bailey B.A."/>
        </authorList>
    </citation>
    <scope>NUCLEOTIDE SEQUENCE</scope>
    <source>
        <strain evidence="4">Zdho120</strain>
    </source>
</reference>
<dbReference type="OrthoDB" id="146523at2759"/>
<comment type="caution">
    <text evidence="4">The sequence shown here is derived from an EMBL/GenBank/DDBJ whole genome shotgun (WGS) entry which is preliminary data.</text>
</comment>
<dbReference type="EMBL" id="NBNE01000304">
    <property type="protein sequence ID" value="OWZ20630.1"/>
    <property type="molecule type" value="Genomic_DNA"/>
</dbReference>
<evidence type="ECO:0000256" key="2">
    <source>
        <dbReference type="SAM" id="MobiDB-lite"/>
    </source>
</evidence>
<name>A0A225WSR4_9STRA</name>
<feature type="coiled-coil region" evidence="1">
    <location>
        <begin position="167"/>
        <end position="194"/>
    </location>
</feature>
<keyword evidence="1" id="KW-0175">Coiled coil</keyword>
<organism evidence="4 5">
    <name type="scientific">Phytophthora megakarya</name>
    <dbReference type="NCBI Taxonomy" id="4795"/>
    <lineage>
        <taxon>Eukaryota</taxon>
        <taxon>Sar</taxon>
        <taxon>Stramenopiles</taxon>
        <taxon>Oomycota</taxon>
        <taxon>Peronosporomycetes</taxon>
        <taxon>Peronosporales</taxon>
        <taxon>Peronosporaceae</taxon>
        <taxon>Phytophthora</taxon>
    </lineage>
</organism>
<sequence>MRRPIPLLPKLRLWWIWIRYDMVGSYDSLLDGFQCAIRDLTAARRHNEELHGLLQPRWDRMQGFVDFVQHRYDVSQGRLRQAVQRESEAVQLVDRQRDEPQQLDTLRVRYTELETMTTDAYIRLQTYAAELERHITVGTSPTEAVVHGVAGELLNARHEIERVMFQANKLANDIQTAEGRYSEAEEACDQARAQSHDEASSVRSGETVDGLRLKIHTRSEPIGELEKDLTRVRSCRDSIRQEQDRAVQRHKEAETAAAADLGRATGLERDCARAADTLLSLQDAHMDLRKKYDQTVRIRDSFKSKYDHDDAYRAVEQKLHQAQTKVADLEHDYQSTQEAAQDEIRRLVEERDTATQDREDALKARDSAAASSHDGCKAVQRDYLNKIADIQNAYIHMRGGFEDLVAEQDSLVFEHQGLQTGYEVVVGERDSALDRLATIASTVLPGFAPVSLKRTRDGSAGSDPRGFDPTGYDRPSKKSRSTP</sequence>
<evidence type="ECO:0000256" key="1">
    <source>
        <dbReference type="SAM" id="Coils"/>
    </source>
</evidence>